<dbReference type="GO" id="GO:0031048">
    <property type="term" value="P:regulatory ncRNA-mediated heterochromatin formation"/>
    <property type="evidence" value="ECO:0007669"/>
    <property type="project" value="TreeGrafter"/>
</dbReference>
<dbReference type="GO" id="GO:0071013">
    <property type="term" value="C:catalytic step 2 spliceosome"/>
    <property type="evidence" value="ECO:0007669"/>
    <property type="project" value="TreeGrafter"/>
</dbReference>
<dbReference type="EMBL" id="AUSU01006554">
    <property type="protein sequence ID" value="EPS61854.1"/>
    <property type="molecule type" value="Genomic_DNA"/>
</dbReference>
<gene>
    <name evidence="4" type="ORF">M569_12939</name>
</gene>
<dbReference type="InterPro" id="IPR013633">
    <property type="entry name" value="NRDE-2"/>
</dbReference>
<sequence length="141" mass="15957">SFGNDVSFENCRNPSIVTYLYALSFEMSLGGSKHRIRSVFEKALGDDRFHRSVLLWRLYVGFETGGARGDASAAKRVLFRAVHACPWSKKLWVEGLAELESVLTAKEMGDLHEVMRDKELNLRTDIYEILLRDDGIGFDAV</sequence>
<dbReference type="OrthoDB" id="297219at2759"/>
<evidence type="ECO:0000313" key="4">
    <source>
        <dbReference type="EMBL" id="EPS61854.1"/>
    </source>
</evidence>
<dbReference type="InterPro" id="IPR011990">
    <property type="entry name" value="TPR-like_helical_dom_sf"/>
</dbReference>
<dbReference type="GO" id="GO:0006396">
    <property type="term" value="P:RNA processing"/>
    <property type="evidence" value="ECO:0007669"/>
    <property type="project" value="InterPro"/>
</dbReference>
<evidence type="ECO:0000256" key="3">
    <source>
        <dbReference type="ARBA" id="ARBA00023242"/>
    </source>
</evidence>
<dbReference type="InterPro" id="IPR003107">
    <property type="entry name" value="HAT"/>
</dbReference>
<keyword evidence="3" id="KW-0539">Nucleus</keyword>
<dbReference type="AlphaFoldDB" id="S8C565"/>
<reference evidence="4 5" key="1">
    <citation type="journal article" date="2013" name="BMC Genomics">
        <title>The miniature genome of a carnivorous plant Genlisea aurea contains a low number of genes and short non-coding sequences.</title>
        <authorList>
            <person name="Leushkin E.V."/>
            <person name="Sutormin R.A."/>
            <person name="Nabieva E.R."/>
            <person name="Penin A.A."/>
            <person name="Kondrashov A.S."/>
            <person name="Logacheva M.D."/>
        </authorList>
    </citation>
    <scope>NUCLEOTIDE SEQUENCE [LARGE SCALE GENOMIC DNA]</scope>
</reference>
<organism evidence="4 5">
    <name type="scientific">Genlisea aurea</name>
    <dbReference type="NCBI Taxonomy" id="192259"/>
    <lineage>
        <taxon>Eukaryota</taxon>
        <taxon>Viridiplantae</taxon>
        <taxon>Streptophyta</taxon>
        <taxon>Embryophyta</taxon>
        <taxon>Tracheophyta</taxon>
        <taxon>Spermatophyta</taxon>
        <taxon>Magnoliopsida</taxon>
        <taxon>eudicotyledons</taxon>
        <taxon>Gunneridae</taxon>
        <taxon>Pentapetalae</taxon>
        <taxon>asterids</taxon>
        <taxon>lamiids</taxon>
        <taxon>Lamiales</taxon>
        <taxon>Lentibulariaceae</taxon>
        <taxon>Genlisea</taxon>
    </lineage>
</organism>
<dbReference type="GO" id="GO:1902369">
    <property type="term" value="P:negative regulation of RNA catabolic process"/>
    <property type="evidence" value="ECO:0007669"/>
    <property type="project" value="TreeGrafter"/>
</dbReference>
<accession>S8C565</accession>
<evidence type="ECO:0008006" key="6">
    <source>
        <dbReference type="Google" id="ProtNLM"/>
    </source>
</evidence>
<feature type="non-terminal residue" evidence="4">
    <location>
        <position position="1"/>
    </location>
</feature>
<name>S8C565_9LAMI</name>
<protein>
    <recommendedName>
        <fullName evidence="6">Suppressor of forked domain-containing protein</fullName>
    </recommendedName>
</protein>
<dbReference type="PANTHER" id="PTHR13471:SF0">
    <property type="entry name" value="NUCLEAR EXOSOME REGULATOR NRDE2"/>
    <property type="match status" value="1"/>
</dbReference>
<comment type="subcellular location">
    <subcellularLocation>
        <location evidence="1">Nucleus</location>
    </subcellularLocation>
</comment>
<evidence type="ECO:0000313" key="5">
    <source>
        <dbReference type="Proteomes" id="UP000015453"/>
    </source>
</evidence>
<dbReference type="SMART" id="SM00386">
    <property type="entry name" value="HAT"/>
    <property type="match status" value="2"/>
</dbReference>
<keyword evidence="5" id="KW-1185">Reference proteome</keyword>
<dbReference type="PANTHER" id="PTHR13471">
    <property type="entry name" value="TETRATRICOPEPTIDE-LIKE HELICAL"/>
    <property type="match status" value="1"/>
</dbReference>
<dbReference type="Proteomes" id="UP000015453">
    <property type="component" value="Unassembled WGS sequence"/>
</dbReference>
<dbReference type="Gene3D" id="1.25.40.10">
    <property type="entry name" value="Tetratricopeptide repeat domain"/>
    <property type="match status" value="1"/>
</dbReference>
<evidence type="ECO:0000256" key="1">
    <source>
        <dbReference type="ARBA" id="ARBA00004123"/>
    </source>
</evidence>
<comment type="similarity">
    <text evidence="2">Belongs to the NRDE2 family.</text>
</comment>
<evidence type="ECO:0000256" key="2">
    <source>
        <dbReference type="ARBA" id="ARBA00009265"/>
    </source>
</evidence>
<comment type="caution">
    <text evidence="4">The sequence shown here is derived from an EMBL/GenBank/DDBJ whole genome shotgun (WGS) entry which is preliminary data.</text>
</comment>
<proteinExistence type="inferred from homology"/>